<dbReference type="KEGG" id="sod:Sant_2725"/>
<evidence type="ECO:0000256" key="3">
    <source>
        <dbReference type="ARBA" id="ARBA00011950"/>
    </source>
</evidence>
<evidence type="ECO:0000256" key="8">
    <source>
        <dbReference type="ARBA" id="ARBA00029745"/>
    </source>
</evidence>
<dbReference type="EMBL" id="CP006569">
    <property type="protein sequence ID" value="AHF77753.1"/>
    <property type="molecule type" value="Genomic_DNA"/>
</dbReference>
<dbReference type="PATRIC" id="fig|1239307.3.peg.3039"/>
<evidence type="ECO:0000256" key="6">
    <source>
        <dbReference type="ARBA" id="ARBA00023150"/>
    </source>
</evidence>
<dbReference type="UniPathway" id="UPA00344"/>
<evidence type="ECO:0000256" key="1">
    <source>
        <dbReference type="ARBA" id="ARBA00005046"/>
    </source>
</evidence>
<evidence type="ECO:0000313" key="15">
    <source>
        <dbReference type="Proteomes" id="UP000019028"/>
    </source>
</evidence>
<organism evidence="14 15">
    <name type="scientific">Sodalis praecaptivus</name>
    <dbReference type="NCBI Taxonomy" id="1239307"/>
    <lineage>
        <taxon>Bacteria</taxon>
        <taxon>Pseudomonadati</taxon>
        <taxon>Pseudomonadota</taxon>
        <taxon>Gammaproteobacteria</taxon>
        <taxon>Enterobacterales</taxon>
        <taxon>Bruguierivoracaceae</taxon>
        <taxon>Sodalis</taxon>
    </lineage>
</organism>
<proteinExistence type="inferred from homology"/>
<keyword evidence="5" id="KW-0808">Transferase</keyword>
<dbReference type="SUPFAM" id="SSF54690">
    <property type="entry name" value="Molybdopterin synthase subunit MoaE"/>
    <property type="match status" value="1"/>
</dbReference>
<dbReference type="Pfam" id="PF02391">
    <property type="entry name" value="MoaE"/>
    <property type="match status" value="1"/>
</dbReference>
<dbReference type="NCBIfam" id="NF007959">
    <property type="entry name" value="PRK10678.1"/>
    <property type="match status" value="1"/>
</dbReference>
<dbReference type="InterPro" id="IPR036563">
    <property type="entry name" value="MoaE_sf"/>
</dbReference>
<dbReference type="InterPro" id="IPR003448">
    <property type="entry name" value="Mopterin_biosynth_MoaE"/>
</dbReference>
<feature type="compositionally biased region" description="Basic and acidic residues" evidence="13">
    <location>
        <begin position="137"/>
        <end position="154"/>
    </location>
</feature>
<evidence type="ECO:0000256" key="7">
    <source>
        <dbReference type="ARBA" id="ARBA00026066"/>
    </source>
</evidence>
<dbReference type="PANTHER" id="PTHR23404">
    <property type="entry name" value="MOLYBDOPTERIN SYNTHASE RELATED"/>
    <property type="match status" value="1"/>
</dbReference>
<name>W0HZZ4_9GAMM</name>
<dbReference type="EC" id="2.8.1.12" evidence="3"/>
<dbReference type="AlphaFoldDB" id="W0HZZ4"/>
<comment type="subunit">
    <text evidence="7">Heterotetramer of 2 MoaD subunits and 2 MoaE subunits. Also stable as homodimer. The enzyme changes between these two forms during catalysis.</text>
</comment>
<evidence type="ECO:0000256" key="2">
    <source>
        <dbReference type="ARBA" id="ARBA00005426"/>
    </source>
</evidence>
<dbReference type="GO" id="GO:0030366">
    <property type="term" value="F:molybdopterin synthase activity"/>
    <property type="evidence" value="ECO:0007669"/>
    <property type="project" value="UniProtKB-EC"/>
</dbReference>
<dbReference type="FunFam" id="3.90.1170.40:FF:000001">
    <property type="entry name" value="Molybdopterin synthase catalytic subunit MoaE"/>
    <property type="match status" value="1"/>
</dbReference>
<evidence type="ECO:0000256" key="10">
    <source>
        <dbReference type="ARBA" id="ARBA00030781"/>
    </source>
</evidence>
<dbReference type="OrthoDB" id="9803224at2"/>
<dbReference type="Proteomes" id="UP000019028">
    <property type="component" value="Chromosome"/>
</dbReference>
<feature type="region of interest" description="Disordered" evidence="13">
    <location>
        <begin position="136"/>
        <end position="163"/>
    </location>
</feature>
<evidence type="ECO:0000256" key="11">
    <source>
        <dbReference type="ARBA" id="ARBA00032474"/>
    </source>
</evidence>
<evidence type="ECO:0000256" key="9">
    <source>
        <dbReference type="ARBA" id="ARBA00030407"/>
    </source>
</evidence>
<reference evidence="14 15" key="1">
    <citation type="journal article" date="2014" name="Genome Biol. Evol.">
        <title>Genome degeneration and adaptation in a nascent stage of symbiosis.</title>
        <authorList>
            <person name="Oakeson K.F."/>
            <person name="Gil R."/>
            <person name="Clayton A.L."/>
            <person name="Dunn D.M."/>
            <person name="von Niederhausern A.C."/>
            <person name="Hamil C."/>
            <person name="Aoyagi A."/>
            <person name="Duval B."/>
            <person name="Baca A."/>
            <person name="Silva F.J."/>
            <person name="Vallier A."/>
            <person name="Jackson D.G."/>
            <person name="Latorre A."/>
            <person name="Weiss R.B."/>
            <person name="Heddi A."/>
            <person name="Moya A."/>
            <person name="Dale C."/>
        </authorList>
    </citation>
    <scope>NUCLEOTIDE SEQUENCE [LARGE SCALE GENOMIC DNA]</scope>
    <source>
        <strain evidence="14 15">HS1</strain>
    </source>
</reference>
<gene>
    <name evidence="14" type="primary">moaE</name>
    <name evidence="14" type="ORF">Sant_2725</name>
</gene>
<sequence length="163" mass="17716">MDATLIEVGTADFDVAALYAWLSASDTDGAVVTFTGKVRNHNLGADVSTLTLEHYPGMTEKALAEIAAQARARWPLTRVALLHRVGELGAGERIVFVGVSGAHRAAAFSAAEYMMDLLKTRAPFWKRETTPAGSRWLDARASDQREAERWREDLTPGETDGIG</sequence>
<keyword evidence="15" id="KW-1185">Reference proteome</keyword>
<comment type="similarity">
    <text evidence="2">Belongs to the MoaE family.</text>
</comment>
<evidence type="ECO:0000256" key="5">
    <source>
        <dbReference type="ARBA" id="ARBA00022679"/>
    </source>
</evidence>
<evidence type="ECO:0000256" key="13">
    <source>
        <dbReference type="SAM" id="MobiDB-lite"/>
    </source>
</evidence>
<evidence type="ECO:0000313" key="14">
    <source>
        <dbReference type="EMBL" id="AHF77753.1"/>
    </source>
</evidence>
<dbReference type="RefSeq" id="WP_025422898.1">
    <property type="nucleotide sequence ID" value="NZ_CP006569.1"/>
</dbReference>
<evidence type="ECO:0000256" key="12">
    <source>
        <dbReference type="ARBA" id="ARBA00049878"/>
    </source>
</evidence>
<dbReference type="GO" id="GO:0006777">
    <property type="term" value="P:Mo-molybdopterin cofactor biosynthetic process"/>
    <property type="evidence" value="ECO:0007669"/>
    <property type="project" value="UniProtKB-KW"/>
</dbReference>
<accession>W0HZZ4</accession>
<dbReference type="CDD" id="cd00756">
    <property type="entry name" value="MoaE"/>
    <property type="match status" value="1"/>
</dbReference>
<protein>
    <recommendedName>
        <fullName evidence="4">Molybdopterin synthase catalytic subunit</fullName>
        <ecNumber evidence="3">2.8.1.12</ecNumber>
    </recommendedName>
    <alternativeName>
        <fullName evidence="10">MPT synthase subunit 2</fullName>
    </alternativeName>
    <alternativeName>
        <fullName evidence="8">Molybdenum cofactor biosynthesis protein E</fullName>
    </alternativeName>
    <alternativeName>
        <fullName evidence="9">Molybdopterin-converting factor large subunit</fullName>
    </alternativeName>
    <alternativeName>
        <fullName evidence="11">Molybdopterin-converting factor subunit 2</fullName>
    </alternativeName>
</protein>
<dbReference type="Gene3D" id="3.90.1170.40">
    <property type="entry name" value="Molybdopterin biosynthesis MoaE subunit"/>
    <property type="match status" value="1"/>
</dbReference>
<keyword evidence="6" id="KW-0501">Molybdenum cofactor biosynthesis</keyword>
<comment type="catalytic activity">
    <reaction evidence="12">
        <text>2 [molybdopterin-synthase sulfur-carrier protein]-C-terminal-Gly-aminoethanethioate + cyclic pyranopterin phosphate + H2O = molybdopterin + 2 [molybdopterin-synthase sulfur-carrier protein]-C-terminal Gly-Gly + 2 H(+)</text>
        <dbReference type="Rhea" id="RHEA:26333"/>
        <dbReference type="Rhea" id="RHEA-COMP:12202"/>
        <dbReference type="Rhea" id="RHEA-COMP:19907"/>
        <dbReference type="ChEBI" id="CHEBI:15377"/>
        <dbReference type="ChEBI" id="CHEBI:15378"/>
        <dbReference type="ChEBI" id="CHEBI:58698"/>
        <dbReference type="ChEBI" id="CHEBI:59648"/>
        <dbReference type="ChEBI" id="CHEBI:90778"/>
        <dbReference type="ChEBI" id="CHEBI:232372"/>
        <dbReference type="EC" id="2.8.1.12"/>
    </reaction>
</comment>
<evidence type="ECO:0000256" key="4">
    <source>
        <dbReference type="ARBA" id="ARBA00013858"/>
    </source>
</evidence>
<dbReference type="HOGENOM" id="CLU_089568_2_1_6"/>
<comment type="pathway">
    <text evidence="1">Cofactor biosynthesis; molybdopterin biosynthesis.</text>
</comment>